<comment type="caution">
    <text evidence="1">The sequence shown here is derived from an EMBL/GenBank/DDBJ whole genome shotgun (WGS) entry which is preliminary data.</text>
</comment>
<gene>
    <name evidence="1" type="ORF">GCM10009864_81340</name>
</gene>
<organism evidence="1 2">
    <name type="scientific">Streptomyces lunalinharesii</name>
    <dbReference type="NCBI Taxonomy" id="333384"/>
    <lineage>
        <taxon>Bacteria</taxon>
        <taxon>Bacillati</taxon>
        <taxon>Actinomycetota</taxon>
        <taxon>Actinomycetes</taxon>
        <taxon>Kitasatosporales</taxon>
        <taxon>Streptomycetaceae</taxon>
        <taxon>Streptomyces</taxon>
    </lineage>
</organism>
<name>A0ABN3T7X8_9ACTN</name>
<protein>
    <submittedName>
        <fullName evidence="1">Uncharacterized protein</fullName>
    </submittedName>
</protein>
<dbReference type="Proteomes" id="UP001500994">
    <property type="component" value="Unassembled WGS sequence"/>
</dbReference>
<proteinExistence type="predicted"/>
<evidence type="ECO:0000313" key="1">
    <source>
        <dbReference type="EMBL" id="GAA2694279.1"/>
    </source>
</evidence>
<evidence type="ECO:0000313" key="2">
    <source>
        <dbReference type="Proteomes" id="UP001500994"/>
    </source>
</evidence>
<dbReference type="EMBL" id="BAAARK010000072">
    <property type="protein sequence ID" value="GAA2694279.1"/>
    <property type="molecule type" value="Genomic_DNA"/>
</dbReference>
<sequence length="114" mass="12139">MATAAGRLNCAHRPGDQIDALPYAAPVGVVQCLSPARNARREAASLPVKMWPQVQATGDADPDEARVPCALLRAVTHCLRRWRTATGTTLWNNGDDAELTSAWRDGLNAPAGGH</sequence>
<accession>A0ABN3T7X8</accession>
<reference evidence="1 2" key="1">
    <citation type="journal article" date="2019" name="Int. J. Syst. Evol. Microbiol.">
        <title>The Global Catalogue of Microorganisms (GCM) 10K type strain sequencing project: providing services to taxonomists for standard genome sequencing and annotation.</title>
        <authorList>
            <consortium name="The Broad Institute Genomics Platform"/>
            <consortium name="The Broad Institute Genome Sequencing Center for Infectious Disease"/>
            <person name="Wu L."/>
            <person name="Ma J."/>
        </authorList>
    </citation>
    <scope>NUCLEOTIDE SEQUENCE [LARGE SCALE GENOMIC DNA]</scope>
    <source>
        <strain evidence="1 2">JCM 16374</strain>
    </source>
</reference>
<keyword evidence="2" id="KW-1185">Reference proteome</keyword>